<evidence type="ECO:0000313" key="1">
    <source>
        <dbReference type="EMBL" id="VTZ65419.1"/>
    </source>
</evidence>
<organism evidence="1">
    <name type="scientific">Sinorhizobium medicae</name>
    <dbReference type="NCBI Taxonomy" id="110321"/>
    <lineage>
        <taxon>Bacteria</taxon>
        <taxon>Pseudomonadati</taxon>
        <taxon>Pseudomonadota</taxon>
        <taxon>Alphaproteobacteria</taxon>
        <taxon>Hyphomicrobiales</taxon>
        <taxon>Rhizobiaceae</taxon>
        <taxon>Sinorhizobium/Ensifer group</taxon>
        <taxon>Sinorhizobium</taxon>
    </lineage>
</organism>
<proteinExistence type="predicted"/>
<dbReference type="EMBL" id="CABFNB010000151">
    <property type="protein sequence ID" value="VTZ65419.1"/>
    <property type="molecule type" value="Genomic_DNA"/>
</dbReference>
<gene>
    <name evidence="1" type="ORF">EMEDMD4_800001</name>
</gene>
<dbReference type="AlphaFoldDB" id="A0A508X6W3"/>
<name>A0A508X6W3_9HYPH</name>
<reference evidence="1" key="1">
    <citation type="submission" date="2019-06" db="EMBL/GenBank/DDBJ databases">
        <authorList>
            <person name="Le Quere A."/>
            <person name="Colella S."/>
        </authorList>
    </citation>
    <scope>NUCLEOTIDE SEQUENCE</scope>
    <source>
        <strain evidence="1">EmedicaeMD41</strain>
    </source>
</reference>
<sequence>MELAPTSAIEQTPEQFEWSRVGRLRVIFRDSAVHDFETSRDGSRPLPPPVLVCIRS</sequence>
<dbReference type="Proteomes" id="UP000507954">
    <property type="component" value="Unassembled WGS sequence"/>
</dbReference>
<protein>
    <submittedName>
        <fullName evidence="1">Uncharacterized protein</fullName>
    </submittedName>
</protein>
<accession>A0A508X6W3</accession>